<evidence type="ECO:0008006" key="3">
    <source>
        <dbReference type="Google" id="ProtNLM"/>
    </source>
</evidence>
<dbReference type="Proteomes" id="UP000717585">
    <property type="component" value="Unassembled WGS sequence"/>
</dbReference>
<dbReference type="OrthoDB" id="10249338at2759"/>
<evidence type="ECO:0000313" key="1">
    <source>
        <dbReference type="EMBL" id="KAG9395022.1"/>
    </source>
</evidence>
<organism evidence="1 2">
    <name type="scientific">Carpediemonas membranifera</name>
    <dbReference type="NCBI Taxonomy" id="201153"/>
    <lineage>
        <taxon>Eukaryota</taxon>
        <taxon>Metamonada</taxon>
        <taxon>Carpediemonas-like organisms</taxon>
        <taxon>Carpediemonas</taxon>
    </lineage>
</organism>
<dbReference type="AlphaFoldDB" id="A0A8J6BD70"/>
<dbReference type="PANTHER" id="PTHR15505">
    <property type="entry name" value="RIIA DOMAIN-CONTAINING PROTEIN 1"/>
    <property type="match status" value="1"/>
</dbReference>
<accession>A0A8J6BD70</accession>
<dbReference type="EMBL" id="JAHDYR010000012">
    <property type="protein sequence ID" value="KAG9395022.1"/>
    <property type="molecule type" value="Genomic_DNA"/>
</dbReference>
<keyword evidence="2" id="KW-1185">Reference proteome</keyword>
<evidence type="ECO:0000313" key="2">
    <source>
        <dbReference type="Proteomes" id="UP000717585"/>
    </source>
</evidence>
<reference evidence="1" key="1">
    <citation type="submission" date="2021-05" db="EMBL/GenBank/DDBJ databases">
        <title>A free-living protist that lacks canonical eukaryotic 1 DNA replication and segregation systems.</title>
        <authorList>
            <person name="Salas-Leiva D.E."/>
            <person name="Tromer E.C."/>
            <person name="Curtis B.A."/>
            <person name="Jerlstrom-Hultqvist J."/>
            <person name="Kolisko M."/>
            <person name="Yi Z."/>
            <person name="Salas-Leiva J.S."/>
            <person name="Gallot-Lavallee L."/>
            <person name="Kops G.J.P.L."/>
            <person name="Archibald J.M."/>
            <person name="Simpson A.G.B."/>
            <person name="Roger A.J."/>
        </authorList>
    </citation>
    <scope>NUCLEOTIDE SEQUENCE</scope>
    <source>
        <strain evidence="1">BICM</strain>
    </source>
</reference>
<sequence length="70" mass="8003">MDVTEQENKLAEKHSEYLSSHPELKVLLGDFMTDLLADKPDDVFTYARTFFQKFKQPEPAEPAAPTENSD</sequence>
<protein>
    <recommendedName>
        <fullName evidence="3">RIIa domain-containing protein</fullName>
    </recommendedName>
</protein>
<gene>
    <name evidence="1" type="ORF">J8273_0234</name>
</gene>
<dbReference type="SUPFAM" id="SSF47391">
    <property type="entry name" value="Dimerization-anchoring domain of cAMP-dependent PK regulatory subunit"/>
    <property type="match status" value="1"/>
</dbReference>
<comment type="caution">
    <text evidence="1">The sequence shown here is derived from an EMBL/GenBank/DDBJ whole genome shotgun (WGS) entry which is preliminary data.</text>
</comment>
<name>A0A8J6BD70_9EUKA</name>
<proteinExistence type="predicted"/>
<dbReference type="PANTHER" id="PTHR15505:SF4">
    <property type="entry name" value="RIIA DOMAIN-CONTAINING PROTEIN 1"/>
    <property type="match status" value="1"/>
</dbReference>